<evidence type="ECO:0000256" key="5">
    <source>
        <dbReference type="ARBA" id="ARBA00022692"/>
    </source>
</evidence>
<dbReference type="InterPro" id="IPR038377">
    <property type="entry name" value="Na/Glc_symporter_sf"/>
</dbReference>
<dbReference type="GO" id="GO:0005886">
    <property type="term" value="C:plasma membrane"/>
    <property type="evidence" value="ECO:0007669"/>
    <property type="project" value="TreeGrafter"/>
</dbReference>
<name>A0A0F9JBW7_9ZZZZ</name>
<protein>
    <recommendedName>
        <fullName evidence="10">Sodium:solute symporter family protein</fullName>
    </recommendedName>
</protein>
<keyword evidence="5 8" id="KW-0812">Transmembrane</keyword>
<evidence type="ECO:0000256" key="2">
    <source>
        <dbReference type="ARBA" id="ARBA00006434"/>
    </source>
</evidence>
<evidence type="ECO:0008006" key="10">
    <source>
        <dbReference type="Google" id="ProtNLM"/>
    </source>
</evidence>
<dbReference type="PANTHER" id="PTHR48086">
    <property type="entry name" value="SODIUM/PROLINE SYMPORTER-RELATED"/>
    <property type="match status" value="1"/>
</dbReference>
<keyword evidence="3" id="KW-0813">Transport</keyword>
<dbReference type="GO" id="GO:0046942">
    <property type="term" value="P:carboxylic acid transport"/>
    <property type="evidence" value="ECO:0007669"/>
    <property type="project" value="UniProtKB-ARBA"/>
</dbReference>
<evidence type="ECO:0000256" key="3">
    <source>
        <dbReference type="ARBA" id="ARBA00022448"/>
    </source>
</evidence>
<feature type="transmembrane region" description="Helical" evidence="8">
    <location>
        <begin position="149"/>
        <end position="172"/>
    </location>
</feature>
<evidence type="ECO:0000256" key="1">
    <source>
        <dbReference type="ARBA" id="ARBA00004141"/>
    </source>
</evidence>
<comment type="caution">
    <text evidence="9">The sequence shown here is derived from an EMBL/GenBank/DDBJ whole genome shotgun (WGS) entry which is preliminary data.</text>
</comment>
<evidence type="ECO:0000313" key="9">
    <source>
        <dbReference type="EMBL" id="KKM67058.1"/>
    </source>
</evidence>
<feature type="transmembrane region" description="Helical" evidence="8">
    <location>
        <begin position="74"/>
        <end position="93"/>
    </location>
</feature>
<feature type="transmembrane region" description="Helical" evidence="8">
    <location>
        <begin position="383"/>
        <end position="402"/>
    </location>
</feature>
<comment type="subcellular location">
    <subcellularLocation>
        <location evidence="1">Membrane</location>
        <topology evidence="1">Multi-pass membrane protein</topology>
    </subcellularLocation>
</comment>
<feature type="transmembrane region" description="Helical" evidence="8">
    <location>
        <begin position="438"/>
        <end position="460"/>
    </location>
</feature>
<keyword evidence="6 8" id="KW-1133">Transmembrane helix</keyword>
<dbReference type="PROSITE" id="PS00456">
    <property type="entry name" value="NA_SOLUT_SYMP_1"/>
    <property type="match status" value="1"/>
</dbReference>
<dbReference type="InterPro" id="IPR001734">
    <property type="entry name" value="Na/solute_symporter"/>
</dbReference>
<evidence type="ECO:0000256" key="8">
    <source>
        <dbReference type="SAM" id="Phobius"/>
    </source>
</evidence>
<evidence type="ECO:0000256" key="7">
    <source>
        <dbReference type="ARBA" id="ARBA00023136"/>
    </source>
</evidence>
<dbReference type="Gene3D" id="1.20.1730.10">
    <property type="entry name" value="Sodium/glucose cotransporter"/>
    <property type="match status" value="1"/>
</dbReference>
<feature type="transmembrane region" description="Helical" evidence="8">
    <location>
        <begin position="6"/>
        <end position="23"/>
    </location>
</feature>
<dbReference type="PROSITE" id="PS50283">
    <property type="entry name" value="NA_SOLUT_SYMP_3"/>
    <property type="match status" value="1"/>
</dbReference>
<reference evidence="9" key="1">
    <citation type="journal article" date="2015" name="Nature">
        <title>Complex archaea that bridge the gap between prokaryotes and eukaryotes.</title>
        <authorList>
            <person name="Spang A."/>
            <person name="Saw J.H."/>
            <person name="Jorgensen S.L."/>
            <person name="Zaremba-Niedzwiedzka K."/>
            <person name="Martijn J."/>
            <person name="Lind A.E."/>
            <person name="van Eijk R."/>
            <person name="Schleper C."/>
            <person name="Guy L."/>
            <person name="Ettema T.J."/>
        </authorList>
    </citation>
    <scope>NUCLEOTIDE SEQUENCE</scope>
</reference>
<keyword evidence="4" id="KW-1003">Cell membrane</keyword>
<feature type="transmembrane region" description="Helical" evidence="8">
    <location>
        <begin position="261"/>
        <end position="287"/>
    </location>
</feature>
<dbReference type="InterPro" id="IPR050277">
    <property type="entry name" value="Sodium:Solute_Symporter"/>
</dbReference>
<feature type="transmembrane region" description="Helical" evidence="8">
    <location>
        <begin position="307"/>
        <end position="331"/>
    </location>
</feature>
<proteinExistence type="inferred from homology"/>
<dbReference type="PANTHER" id="PTHR48086:SF7">
    <property type="entry name" value="SODIUM-SOLUTE SYMPORTER-RELATED"/>
    <property type="match status" value="1"/>
</dbReference>
<feature type="transmembrane region" description="Helical" evidence="8">
    <location>
        <begin position="352"/>
        <end position="371"/>
    </location>
</feature>
<dbReference type="Pfam" id="PF00474">
    <property type="entry name" value="SSF"/>
    <property type="match status" value="1"/>
</dbReference>
<feature type="transmembrane region" description="Helical" evidence="8">
    <location>
        <begin position="43"/>
        <end position="62"/>
    </location>
</feature>
<organism evidence="9">
    <name type="scientific">marine sediment metagenome</name>
    <dbReference type="NCBI Taxonomy" id="412755"/>
    <lineage>
        <taxon>unclassified sequences</taxon>
        <taxon>metagenomes</taxon>
        <taxon>ecological metagenomes</taxon>
    </lineage>
</organism>
<dbReference type="AlphaFoldDB" id="A0A0F9JBW7"/>
<feature type="transmembrane region" description="Helical" evidence="8">
    <location>
        <begin position="179"/>
        <end position="197"/>
    </location>
</feature>
<dbReference type="EMBL" id="LAZR01010417">
    <property type="protein sequence ID" value="KKM67058.1"/>
    <property type="molecule type" value="Genomic_DNA"/>
</dbReference>
<evidence type="ECO:0000256" key="6">
    <source>
        <dbReference type="ARBA" id="ARBA00022989"/>
    </source>
</evidence>
<feature type="transmembrane region" description="Helical" evidence="8">
    <location>
        <begin position="217"/>
        <end position="240"/>
    </location>
</feature>
<gene>
    <name evidence="9" type="ORF">LCGC14_1474960</name>
</gene>
<keyword evidence="7 8" id="KW-0472">Membrane</keyword>
<evidence type="ECO:0000256" key="4">
    <source>
        <dbReference type="ARBA" id="ARBA00022475"/>
    </source>
</evidence>
<feature type="transmembrane region" description="Helical" evidence="8">
    <location>
        <begin position="409"/>
        <end position="426"/>
    </location>
</feature>
<sequence>MRLEFLFFLLAYFFLLLLVSFFFSRRMKNLEDFFLASRRLPAFLVYLSLAASWFGATSTLVSADEALEAGISSFWIMGVPAVLTVLILAFFLARPIRRLPIVSLPDLVELRYGRVVRHMAAILIIWYMAVLAASQMVAIGHFLKSFLGISYLTSLALGTIVVLAYSVFGGFFSVAITDALQFFLLVAGIFGLFFFLSDSSSLSDISLFASELGKDNYFNFFFNFKKNFLIVLSFTLAWTISPIAWQRIQAARTDKSARFGLFAASGTFFLLYGIVVFIGMVSLPVFFSQKLEGPLFSEIISSRAGVFLGGILFVAIVAAVMSTMDTAINTGALSLTRDVYQQIFSSSRGKEIVLVSRLSTLFVGGFAFLVATRFQSILKTLGLASEIMAEGLFIPGIAMIFLKKKLPMAGFLSLLMGGGYSLLRFLCEVKLLSLSWPSWPYSVPYGLGLSLAGFVVGVVIEKYRRN</sequence>
<accession>A0A0F9JBW7</accession>
<dbReference type="GO" id="GO:0022857">
    <property type="term" value="F:transmembrane transporter activity"/>
    <property type="evidence" value="ECO:0007669"/>
    <property type="project" value="InterPro"/>
</dbReference>
<comment type="similarity">
    <text evidence="2">Belongs to the sodium:solute symporter (SSF) (TC 2.A.21) family.</text>
</comment>
<dbReference type="CDD" id="cd10322">
    <property type="entry name" value="SLC5sbd"/>
    <property type="match status" value="1"/>
</dbReference>
<dbReference type="InterPro" id="IPR018212">
    <property type="entry name" value="Na/solute_symporter_CS"/>
</dbReference>
<feature type="transmembrane region" description="Helical" evidence="8">
    <location>
        <begin position="120"/>
        <end position="143"/>
    </location>
</feature>